<dbReference type="SUPFAM" id="SSF46785">
    <property type="entry name" value="Winged helix' DNA-binding domain"/>
    <property type="match status" value="1"/>
</dbReference>
<dbReference type="SMART" id="SM00418">
    <property type="entry name" value="HTH_ARSR"/>
    <property type="match status" value="1"/>
</dbReference>
<evidence type="ECO:0000256" key="2">
    <source>
        <dbReference type="ARBA" id="ARBA00023125"/>
    </source>
</evidence>
<keyword evidence="1" id="KW-0805">Transcription regulation</keyword>
<dbReference type="InterPro" id="IPR036390">
    <property type="entry name" value="WH_DNA-bd_sf"/>
</dbReference>
<dbReference type="Pfam" id="PF12840">
    <property type="entry name" value="HTH_20"/>
    <property type="match status" value="1"/>
</dbReference>
<proteinExistence type="predicted"/>
<evidence type="ECO:0000256" key="4">
    <source>
        <dbReference type="SAM" id="MobiDB-lite"/>
    </source>
</evidence>
<evidence type="ECO:0000313" key="6">
    <source>
        <dbReference type="EMBL" id="QWT72274.1"/>
    </source>
</evidence>
<gene>
    <name evidence="6" type="primary">orf18</name>
</gene>
<dbReference type="PANTHER" id="PTHR43132">
    <property type="entry name" value="ARSENICAL RESISTANCE OPERON REPRESSOR ARSR-RELATED"/>
    <property type="match status" value="1"/>
</dbReference>
<keyword evidence="2" id="KW-0238">DNA-binding</keyword>
<evidence type="ECO:0000259" key="5">
    <source>
        <dbReference type="SMART" id="SM00418"/>
    </source>
</evidence>
<dbReference type="InterPro" id="IPR036388">
    <property type="entry name" value="WH-like_DNA-bd_sf"/>
</dbReference>
<dbReference type="CDD" id="cd00090">
    <property type="entry name" value="HTH_ARSR"/>
    <property type="match status" value="1"/>
</dbReference>
<name>A0A8F2JFM8_STRKN</name>
<dbReference type="GO" id="GO:0003700">
    <property type="term" value="F:DNA-binding transcription factor activity"/>
    <property type="evidence" value="ECO:0007669"/>
    <property type="project" value="InterPro"/>
</dbReference>
<protein>
    <submittedName>
        <fullName evidence="6">Winged helix-turn-helix transcriptional regulator</fullName>
    </submittedName>
</protein>
<dbReference type="GO" id="GO:0003677">
    <property type="term" value="F:DNA binding"/>
    <property type="evidence" value="ECO:0007669"/>
    <property type="project" value="UniProtKB-KW"/>
</dbReference>
<dbReference type="Gene3D" id="1.10.10.10">
    <property type="entry name" value="Winged helix-like DNA-binding domain superfamily/Winged helix DNA-binding domain"/>
    <property type="match status" value="1"/>
</dbReference>
<reference evidence="6" key="2">
    <citation type="submission" date="2021-06" db="EMBL/GenBank/DDBJ databases">
        <authorList>
            <person name="Alferova V.A."/>
            <person name="Mardanov A.V."/>
            <person name="Beletsky A.V."/>
            <person name="Ravin N.V."/>
            <person name="Osterman I.A."/>
            <person name="Terekhov S.S."/>
        </authorList>
    </citation>
    <scope>NUCLEOTIDE SEQUENCE</scope>
    <source>
        <strain evidence="6">INA-Ac-5812</strain>
    </source>
</reference>
<accession>A0A8F2JFM8</accession>
<organism evidence="6">
    <name type="scientific">Streptomyces kanamyceticus</name>
    <dbReference type="NCBI Taxonomy" id="1967"/>
    <lineage>
        <taxon>Bacteria</taxon>
        <taxon>Bacillati</taxon>
        <taxon>Actinomycetota</taxon>
        <taxon>Actinomycetes</taxon>
        <taxon>Kitasatosporales</taxon>
        <taxon>Streptomycetaceae</taxon>
        <taxon>Streptomyces</taxon>
    </lineage>
</organism>
<feature type="domain" description="HTH arsR-type" evidence="5">
    <location>
        <begin position="212"/>
        <end position="284"/>
    </location>
</feature>
<dbReference type="EMBL" id="MZ394730">
    <property type="protein sequence ID" value="QWT72274.1"/>
    <property type="molecule type" value="Genomic_DNA"/>
</dbReference>
<dbReference type="InterPro" id="IPR051011">
    <property type="entry name" value="Metal_resp_trans_reg"/>
</dbReference>
<evidence type="ECO:0000256" key="1">
    <source>
        <dbReference type="ARBA" id="ARBA00023015"/>
    </source>
</evidence>
<keyword evidence="3" id="KW-0804">Transcription</keyword>
<dbReference type="InterPro" id="IPR011991">
    <property type="entry name" value="ArsR-like_HTH"/>
</dbReference>
<feature type="region of interest" description="Disordered" evidence="4">
    <location>
        <begin position="64"/>
        <end position="89"/>
    </location>
</feature>
<dbReference type="InterPro" id="IPR001845">
    <property type="entry name" value="HTH_ArsR_DNA-bd_dom"/>
</dbReference>
<dbReference type="AlphaFoldDB" id="A0A8F2JFM8"/>
<evidence type="ECO:0000256" key="3">
    <source>
        <dbReference type="ARBA" id="ARBA00023163"/>
    </source>
</evidence>
<sequence>MQRIHFSVQDLTRITIAPGGDPVMETAFAADLLLRRGGGAIFARWRDLVGQSAAVRHLAHRPGLPGPARSFSRTTGLPPGARRSPGLGGETAAAFRDRAVAPYWRRVNAYLKADAAHRGRIFLGSGVEGLFGTLHTRAGWRPPVLELDNGLDEDIYPDGMDLTLMPSLFLHGRPVVRTGPGAQGTTLVLVYPVPLDTVTAATLWDGPTHQGKALGALMGRTRAGILHALTESCTTTQLGRRLGISVAAASQHTTVLRAAGLVTSSRNLNTVLHSLTPLGSTLLNDGKARGETLLERSGVS</sequence>
<reference evidence="6" key="1">
    <citation type="journal article" date="2021" name="Angew. Chem. Int. Ed. Engl.">
        <title>Gausemycins A,B - cyclic lipoglycopeptides from Streptomyces sp.</title>
        <authorList>
            <person name="Tyurin A."/>
            <person name="Alferova V."/>
            <person name="Paramonov A."/>
            <person name="Shuvalov M."/>
            <person name="Kudryakova G."/>
            <person name="Rogozhin E."/>
            <person name="Zherebker A."/>
            <person name="Brylev V."/>
            <person name="Chistov A."/>
            <person name="Baranova A."/>
            <person name="Birykov M."/>
            <person name="Ivanov I."/>
            <person name="Prokhorenko I."/>
            <person name="Grammatikova N."/>
            <person name="Kravchenko T."/>
            <person name="Isakova E."/>
            <person name="Mirchink E."/>
            <person name="Gladkikh E."/>
            <person name="Svirshchevskaya E."/>
            <person name="Mardanov A."/>
            <person name="Beletsky A."/>
            <person name="Kocharovskaya M."/>
            <person name="Kulyaeva V."/>
            <person name="Shashkov A."/>
            <person name="Nifantiev N."/>
            <person name="Apt A."/>
            <person name="Majorov K."/>
            <person name="Efimova S."/>
            <person name="Ravin N."/>
            <person name="Nikolaev E."/>
            <person name="Ostroumova O."/>
            <person name="Katrukha G."/>
            <person name="Lapchinskaya O."/>
            <person name="Dontsova O."/>
            <person name="Terekhov S."/>
            <person name="Osterman I."/>
            <person name="Shenkarev Z."/>
            <person name="Korshun V.A."/>
        </authorList>
    </citation>
    <scope>NUCLEOTIDE SEQUENCE</scope>
    <source>
        <strain evidence="6">INA-Ac-5812</strain>
    </source>
</reference>
<dbReference type="PANTHER" id="PTHR43132:SF8">
    <property type="entry name" value="HTH-TYPE TRANSCRIPTIONAL REGULATOR KMTR"/>
    <property type="match status" value="1"/>
</dbReference>